<reference evidence="10" key="1">
    <citation type="submission" date="2020-06" db="EMBL/GenBank/DDBJ databases">
        <authorList>
            <person name="Li T."/>
            <person name="Hu X."/>
            <person name="Zhang T."/>
            <person name="Song X."/>
            <person name="Zhang H."/>
            <person name="Dai N."/>
            <person name="Sheng W."/>
            <person name="Hou X."/>
            <person name="Wei L."/>
        </authorList>
    </citation>
    <scope>NUCLEOTIDE SEQUENCE</scope>
    <source>
        <strain evidence="10">G01</strain>
        <tissue evidence="10">Leaf</tissue>
    </source>
</reference>
<evidence type="ECO:0000256" key="7">
    <source>
        <dbReference type="PIRNR" id="PIRNR038122"/>
    </source>
</evidence>
<feature type="transmembrane region" description="Helical" evidence="8">
    <location>
        <begin position="434"/>
        <end position="452"/>
    </location>
</feature>
<proteinExistence type="inferred from homology"/>
<evidence type="ECO:0000313" key="10">
    <source>
        <dbReference type="EMBL" id="KAL0365028.1"/>
    </source>
</evidence>
<evidence type="ECO:0000256" key="2">
    <source>
        <dbReference type="ARBA" id="ARBA00005507"/>
    </source>
</evidence>
<reference evidence="10" key="2">
    <citation type="journal article" date="2024" name="Plant">
        <title>Genomic evolution and insights into agronomic trait innovations of Sesamum species.</title>
        <authorList>
            <person name="Miao H."/>
            <person name="Wang L."/>
            <person name="Qu L."/>
            <person name="Liu H."/>
            <person name="Sun Y."/>
            <person name="Le M."/>
            <person name="Wang Q."/>
            <person name="Wei S."/>
            <person name="Zheng Y."/>
            <person name="Lin W."/>
            <person name="Duan Y."/>
            <person name="Cao H."/>
            <person name="Xiong S."/>
            <person name="Wang X."/>
            <person name="Wei L."/>
            <person name="Li C."/>
            <person name="Ma Q."/>
            <person name="Ju M."/>
            <person name="Zhao R."/>
            <person name="Li G."/>
            <person name="Mu C."/>
            <person name="Tian Q."/>
            <person name="Mei H."/>
            <person name="Zhang T."/>
            <person name="Gao T."/>
            <person name="Zhang H."/>
        </authorList>
    </citation>
    <scope>NUCLEOTIDE SEQUENCE</scope>
    <source>
        <strain evidence="10">G01</strain>
    </source>
</reference>
<evidence type="ECO:0000256" key="5">
    <source>
        <dbReference type="ARBA" id="ARBA00023180"/>
    </source>
</evidence>
<keyword evidence="8" id="KW-1133">Transmembrane helix</keyword>
<accession>A0AAW2QB80</accession>
<protein>
    <recommendedName>
        <fullName evidence="7">COBRA-like protein</fullName>
    </recommendedName>
</protein>
<dbReference type="GO" id="GO:0005886">
    <property type="term" value="C:plasma membrane"/>
    <property type="evidence" value="ECO:0007669"/>
    <property type="project" value="UniProtKB-SubCell"/>
</dbReference>
<evidence type="ECO:0000256" key="4">
    <source>
        <dbReference type="ARBA" id="ARBA00022729"/>
    </source>
</evidence>
<dbReference type="Pfam" id="PF25079">
    <property type="entry name" value="COB_C"/>
    <property type="match status" value="1"/>
</dbReference>
<evidence type="ECO:0000256" key="8">
    <source>
        <dbReference type="SAM" id="Phobius"/>
    </source>
</evidence>
<keyword evidence="3" id="KW-0336">GPI-anchor</keyword>
<evidence type="ECO:0000256" key="1">
    <source>
        <dbReference type="ARBA" id="ARBA00004609"/>
    </source>
</evidence>
<organism evidence="10">
    <name type="scientific">Sesamum angustifolium</name>
    <dbReference type="NCBI Taxonomy" id="2727405"/>
    <lineage>
        <taxon>Eukaryota</taxon>
        <taxon>Viridiplantae</taxon>
        <taxon>Streptophyta</taxon>
        <taxon>Embryophyta</taxon>
        <taxon>Tracheophyta</taxon>
        <taxon>Spermatophyta</taxon>
        <taxon>Magnoliopsida</taxon>
        <taxon>eudicotyledons</taxon>
        <taxon>Gunneridae</taxon>
        <taxon>Pentapetalae</taxon>
        <taxon>asterids</taxon>
        <taxon>lamiids</taxon>
        <taxon>Lamiales</taxon>
        <taxon>Pedaliaceae</taxon>
        <taxon>Sesamum</taxon>
    </lineage>
</organism>
<dbReference type="GO" id="GO:0052324">
    <property type="term" value="P:plant-type cell wall cellulose biosynthetic process"/>
    <property type="evidence" value="ECO:0007669"/>
    <property type="project" value="TreeGrafter"/>
</dbReference>
<evidence type="ECO:0000256" key="6">
    <source>
        <dbReference type="ARBA" id="ARBA00023288"/>
    </source>
</evidence>
<keyword evidence="8" id="KW-0812">Transmembrane</keyword>
<name>A0AAW2QB80_9LAMI</name>
<dbReference type="GO" id="GO:0098552">
    <property type="term" value="C:side of membrane"/>
    <property type="evidence" value="ECO:0007669"/>
    <property type="project" value="UniProtKB-KW"/>
</dbReference>
<sequence length="453" mass="50858">MDLIPCLFLVNQQRSFYVVVLMTVLLFSSTCFLLPADGYDPLDPNGDLNIRWDVLQQNDGGTQDVRLTIVNYQLFRHVELPGWKLSWTWPGDEVIWNILGAEATEQGDCSAFKGKQLPHCCEKEPVIIDLLPGAPYNKQVANCCKGGVLSSMMQDPGKYLAAFQMHIGSASDSSVPRLPARFTLGLPGYTCGDPFKVPPTKFFEDQGRRRTQALVTWNVTCSYSQFRASSAPTCCVSLSAFYNRTIVPCPKCSCACHGEDGAECVKPGKLPPVLQLEHNEPPKPVVQCSDHMCPIRVHWHVKLSYTQYWRVKITVTNLNYVKNYSEWNLVVLHPNLRSVTQVFSFNYKPLNVYGNINDTGMFYGIQYYNDVLLQTGESGNVQTEMLLHKDPGIFTFKEGWAFPRKISFNGEECVMPSPDDYPRLPNTARFNAQAASSIIILLLVLLLTVTVLS</sequence>
<comment type="caution">
    <text evidence="10">The sequence shown here is derived from an EMBL/GenBank/DDBJ whole genome shotgun (WGS) entry which is preliminary data.</text>
</comment>
<dbReference type="InterPro" id="IPR056900">
    <property type="entry name" value="COB_C"/>
</dbReference>
<keyword evidence="5" id="KW-0325">Glycoprotein</keyword>
<comment type="similarity">
    <text evidence="2 7">Belongs to the COBRA family.</text>
</comment>
<dbReference type="EMBL" id="JACGWK010000003">
    <property type="protein sequence ID" value="KAL0365028.1"/>
    <property type="molecule type" value="Genomic_DNA"/>
</dbReference>
<evidence type="ECO:0000259" key="9">
    <source>
        <dbReference type="Pfam" id="PF25079"/>
    </source>
</evidence>
<gene>
    <name evidence="10" type="ORF">Sangu_0600400</name>
</gene>
<feature type="domain" description="COBRA C-terminal" evidence="9">
    <location>
        <begin position="233"/>
        <end position="422"/>
    </location>
</feature>
<comment type="subcellular location">
    <subcellularLocation>
        <location evidence="1">Cell membrane</location>
        <topology evidence="1">Lipid-anchor</topology>
        <topology evidence="1">GPI-anchor</topology>
    </subcellularLocation>
</comment>
<dbReference type="InterPro" id="IPR006918">
    <property type="entry name" value="COBRA_pln"/>
</dbReference>
<keyword evidence="4" id="KW-0732">Signal</keyword>
<keyword evidence="6" id="KW-0449">Lipoprotein</keyword>
<dbReference type="AlphaFoldDB" id="A0AAW2QB80"/>
<evidence type="ECO:0000256" key="3">
    <source>
        <dbReference type="ARBA" id="ARBA00022622"/>
    </source>
</evidence>
<dbReference type="PIRSF" id="PIRSF038122">
    <property type="entry name" value="COBRA"/>
    <property type="match status" value="1"/>
</dbReference>
<dbReference type="PANTHER" id="PTHR31673:SF30">
    <property type="entry name" value="COBRA-LIKE PROTEIN 6"/>
    <property type="match status" value="1"/>
</dbReference>
<keyword evidence="8" id="KW-0472">Membrane</keyword>
<dbReference type="PANTHER" id="PTHR31673">
    <property type="entry name" value="PROTEIN COBRA"/>
    <property type="match status" value="1"/>
</dbReference>
<dbReference type="Pfam" id="PF04833">
    <property type="entry name" value="COBRA"/>
    <property type="match status" value="1"/>
</dbReference>
<dbReference type="GO" id="GO:0010215">
    <property type="term" value="P:cellulose microfibril organization"/>
    <property type="evidence" value="ECO:0007669"/>
    <property type="project" value="InterPro"/>
</dbReference>